<evidence type="ECO:0000256" key="2">
    <source>
        <dbReference type="ARBA" id="ARBA00022734"/>
    </source>
</evidence>
<evidence type="ECO:0000259" key="3">
    <source>
        <dbReference type="PROSITE" id="PS51752"/>
    </source>
</evidence>
<keyword evidence="5" id="KW-1185">Reference proteome</keyword>
<accession>A0AA35V3H5</accession>
<name>A0AA35V3H5_LACSI</name>
<dbReference type="AlphaFoldDB" id="A0AA35V3H5"/>
<dbReference type="SMART" id="SM00915">
    <property type="entry name" value="Jacalin"/>
    <property type="match status" value="1"/>
</dbReference>
<dbReference type="PROSITE" id="PS51752">
    <property type="entry name" value="JACALIN_LECTIN"/>
    <property type="match status" value="1"/>
</dbReference>
<organism evidence="4 5">
    <name type="scientific">Lactuca saligna</name>
    <name type="common">Willowleaf lettuce</name>
    <dbReference type="NCBI Taxonomy" id="75948"/>
    <lineage>
        <taxon>Eukaryota</taxon>
        <taxon>Viridiplantae</taxon>
        <taxon>Streptophyta</taxon>
        <taxon>Embryophyta</taxon>
        <taxon>Tracheophyta</taxon>
        <taxon>Spermatophyta</taxon>
        <taxon>Magnoliopsida</taxon>
        <taxon>eudicotyledons</taxon>
        <taxon>Gunneridae</taxon>
        <taxon>Pentapetalae</taxon>
        <taxon>asterids</taxon>
        <taxon>campanulids</taxon>
        <taxon>Asterales</taxon>
        <taxon>Asteraceae</taxon>
        <taxon>Cichorioideae</taxon>
        <taxon>Cichorieae</taxon>
        <taxon>Lactucinae</taxon>
        <taxon>Lactuca</taxon>
    </lineage>
</organism>
<dbReference type="EMBL" id="OX465086">
    <property type="protein sequence ID" value="CAI9264095.1"/>
    <property type="molecule type" value="Genomic_DNA"/>
</dbReference>
<evidence type="ECO:0000313" key="5">
    <source>
        <dbReference type="Proteomes" id="UP001177003"/>
    </source>
</evidence>
<dbReference type="InterPro" id="IPR001229">
    <property type="entry name" value="Jacalin-like_lectin_dom"/>
</dbReference>
<gene>
    <name evidence="4" type="ORF">LSALG_LOCUS4761</name>
</gene>
<dbReference type="CDD" id="cd09612">
    <property type="entry name" value="Jacalin"/>
    <property type="match status" value="1"/>
</dbReference>
<keyword evidence="2" id="KW-0430">Lectin</keyword>
<dbReference type="GO" id="GO:0030246">
    <property type="term" value="F:carbohydrate binding"/>
    <property type="evidence" value="ECO:0007669"/>
    <property type="project" value="UniProtKB-KW"/>
</dbReference>
<dbReference type="InterPro" id="IPR036404">
    <property type="entry name" value="Jacalin-like_lectin_dom_sf"/>
</dbReference>
<sequence>MQASRTVWIAPWGGKAGNESGEFIIPDGARLTNIDIRSGEAIDFVRFTYKDQSGTDHSETFGSEAGGSFHKITFNENEYLITISGRVGSYASITLVTSLTFQTNLRTYGPYGTNPGTDFSLGVSSGKFSGFYAKYGDYLDSLGVILQP</sequence>
<dbReference type="InterPro" id="IPR033734">
    <property type="entry name" value="Jacalin-like_lectin_dom_plant"/>
</dbReference>
<evidence type="ECO:0000256" key="1">
    <source>
        <dbReference type="ARBA" id="ARBA00006568"/>
    </source>
</evidence>
<protein>
    <recommendedName>
        <fullName evidence="3">Jacalin-type lectin domain-containing protein</fullName>
    </recommendedName>
</protein>
<dbReference type="Gene3D" id="2.100.10.30">
    <property type="entry name" value="Jacalin-like lectin domain"/>
    <property type="match status" value="1"/>
</dbReference>
<feature type="domain" description="Jacalin-type lectin" evidence="3">
    <location>
        <begin position="6"/>
        <end position="148"/>
    </location>
</feature>
<proteinExistence type="inferred from homology"/>
<dbReference type="SUPFAM" id="SSF51101">
    <property type="entry name" value="Mannose-binding lectins"/>
    <property type="match status" value="1"/>
</dbReference>
<reference evidence="4" key="1">
    <citation type="submission" date="2023-04" db="EMBL/GenBank/DDBJ databases">
        <authorList>
            <person name="Vijverberg K."/>
            <person name="Xiong W."/>
            <person name="Schranz E."/>
        </authorList>
    </citation>
    <scope>NUCLEOTIDE SEQUENCE</scope>
</reference>
<comment type="similarity">
    <text evidence="1">Belongs to the jacalin lectin family.</text>
</comment>
<evidence type="ECO:0000313" key="4">
    <source>
        <dbReference type="EMBL" id="CAI9264095.1"/>
    </source>
</evidence>
<dbReference type="PANTHER" id="PTHR46506">
    <property type="entry name" value="OS05G0143600 PROTEIN"/>
    <property type="match status" value="1"/>
</dbReference>
<dbReference type="Proteomes" id="UP001177003">
    <property type="component" value="Chromosome 0"/>
</dbReference>
<dbReference type="Pfam" id="PF01419">
    <property type="entry name" value="Jacalin"/>
    <property type="match status" value="1"/>
</dbReference>